<dbReference type="SMART" id="SM00108">
    <property type="entry name" value="B_lectin"/>
    <property type="match status" value="3"/>
</dbReference>
<dbReference type="Proteomes" id="UP001058003">
    <property type="component" value="Chromosome"/>
</dbReference>
<dbReference type="PANTHER" id="PTHR47976">
    <property type="entry name" value="G-TYPE LECTIN S-RECEPTOR-LIKE SERINE/THREONINE-PROTEIN KINASE SD2-5"/>
    <property type="match status" value="1"/>
</dbReference>
<evidence type="ECO:0000256" key="2">
    <source>
        <dbReference type="SAM" id="MobiDB-lite"/>
    </source>
</evidence>
<evidence type="ECO:0000256" key="1">
    <source>
        <dbReference type="ARBA" id="ARBA00022729"/>
    </source>
</evidence>
<dbReference type="PROSITE" id="PS50927">
    <property type="entry name" value="BULB_LECTIN"/>
    <property type="match status" value="3"/>
</dbReference>
<dbReference type="KEGG" id="daur:Daura_13285"/>
<feature type="domain" description="Bulb-type lectin" evidence="3">
    <location>
        <begin position="293"/>
        <end position="402"/>
    </location>
</feature>
<feature type="domain" description="Bulb-type lectin" evidence="3">
    <location>
        <begin position="182"/>
        <end position="291"/>
    </location>
</feature>
<proteinExistence type="predicted"/>
<dbReference type="Gene3D" id="2.90.10.30">
    <property type="match status" value="1"/>
</dbReference>
<dbReference type="InterPro" id="IPR001480">
    <property type="entry name" value="Bulb-type_lectin_dom"/>
</dbReference>
<dbReference type="OrthoDB" id="9815778at2"/>
<feature type="region of interest" description="Disordered" evidence="2">
    <location>
        <begin position="26"/>
        <end position="76"/>
    </location>
</feature>
<gene>
    <name evidence="4" type="ORF">Daura_13285</name>
</gene>
<reference evidence="4" key="1">
    <citation type="submission" date="2021-04" db="EMBL/GenBank/DDBJ databases">
        <title>Dactylosporangium aurantiacum NRRL B-8018 full assembly.</title>
        <authorList>
            <person name="Hartkoorn R.C."/>
            <person name="Beaudoing E."/>
            <person name="Hot D."/>
        </authorList>
    </citation>
    <scope>NUCLEOTIDE SEQUENCE</scope>
    <source>
        <strain evidence="4">NRRL B-8018</strain>
    </source>
</reference>
<dbReference type="RefSeq" id="WP_156089743.1">
    <property type="nucleotide sequence ID" value="NZ_CP073767.1"/>
</dbReference>
<protein>
    <recommendedName>
        <fullName evidence="3">Bulb-type lectin domain-containing protein</fullName>
    </recommendedName>
</protein>
<dbReference type="InterPro" id="IPR051343">
    <property type="entry name" value="G-type_lectin_kinases/EP1-like"/>
</dbReference>
<dbReference type="PANTHER" id="PTHR47976:SF115">
    <property type="entry name" value="RECEPTOR-LIKE SERINE_THREONINE-PROTEIN KINASE"/>
    <property type="match status" value="1"/>
</dbReference>
<dbReference type="Gene3D" id="2.90.10.10">
    <property type="entry name" value="Bulb-type lectin domain"/>
    <property type="match status" value="3"/>
</dbReference>
<keyword evidence="5" id="KW-1185">Reference proteome</keyword>
<evidence type="ECO:0000259" key="3">
    <source>
        <dbReference type="PROSITE" id="PS50927"/>
    </source>
</evidence>
<feature type="domain" description="Bulb-type lectin" evidence="3">
    <location>
        <begin position="72"/>
        <end position="180"/>
    </location>
</feature>
<dbReference type="CDD" id="cd00028">
    <property type="entry name" value="B_lectin"/>
    <property type="match status" value="1"/>
</dbReference>
<dbReference type="InterPro" id="IPR036426">
    <property type="entry name" value="Bulb-type_lectin_dom_sf"/>
</dbReference>
<feature type="compositionally biased region" description="Low complexity" evidence="2">
    <location>
        <begin position="53"/>
        <end position="73"/>
    </location>
</feature>
<accession>A0A9Q9IPJ5</accession>
<sequence length="403" mass="41261">MGLILAAAGLTLLVVLGTVVTVRLSRSGGSGSPVAVQDADPSGAGSEAGGGSAAPNGGRDAASPLPSASVPPAQLKPGFRLNAGQALRSPNGKYTLTQQPDGNLVLADEAKQVRWSSQTPGNSGAYASFNRDGDFVVYGKSGAVLWRSATGGKGALVEVHDDGTAVVVQAGRQEVWSSQAERSRLYAGQALIAGQQRRSADGRFTLAQYADGNLVVVNADKKVIWSAQTSGHAGASTQMQNDGNLVVYGTDKQPLWSSGTYGTSGVAAVVNADGNVALTAAGKILWGTATHGVSRLTVGQRMLGGQSRTAAKGGYTLLQQPDGNLVLRNSAKTVVWSSGTSGHPGASTRMQTDGNLVIYDAKGTALWSTKTYGKAATFLLVQDDASAVLYTAANKPVWTSKTA</sequence>
<organism evidence="4 5">
    <name type="scientific">Dactylosporangium aurantiacum</name>
    <dbReference type="NCBI Taxonomy" id="35754"/>
    <lineage>
        <taxon>Bacteria</taxon>
        <taxon>Bacillati</taxon>
        <taxon>Actinomycetota</taxon>
        <taxon>Actinomycetes</taxon>
        <taxon>Micromonosporales</taxon>
        <taxon>Micromonosporaceae</taxon>
        <taxon>Dactylosporangium</taxon>
    </lineage>
</organism>
<dbReference type="SUPFAM" id="SSF51110">
    <property type="entry name" value="alpha-D-mannose-specific plant lectins"/>
    <property type="match status" value="3"/>
</dbReference>
<evidence type="ECO:0000313" key="5">
    <source>
        <dbReference type="Proteomes" id="UP001058003"/>
    </source>
</evidence>
<name>A0A9Q9IPJ5_9ACTN</name>
<keyword evidence="1" id="KW-0732">Signal</keyword>
<dbReference type="EMBL" id="CP073767">
    <property type="protein sequence ID" value="UWZ57049.1"/>
    <property type="molecule type" value="Genomic_DNA"/>
</dbReference>
<dbReference type="AlphaFoldDB" id="A0A9Q9IPJ5"/>
<evidence type="ECO:0000313" key="4">
    <source>
        <dbReference type="EMBL" id="UWZ57049.1"/>
    </source>
</evidence>